<feature type="domain" description="EAL" evidence="1">
    <location>
        <begin position="1"/>
        <end position="230"/>
    </location>
</feature>
<dbReference type="PROSITE" id="PS50883">
    <property type="entry name" value="EAL"/>
    <property type="match status" value="1"/>
</dbReference>
<accession>A0ABM8WR87</accession>
<evidence type="ECO:0000313" key="2">
    <source>
        <dbReference type="EMBL" id="CAG9169957.1"/>
    </source>
</evidence>
<proteinExistence type="predicted"/>
<keyword evidence="3" id="KW-1185">Reference proteome</keyword>
<dbReference type="SUPFAM" id="SSF141868">
    <property type="entry name" value="EAL domain-like"/>
    <property type="match status" value="1"/>
</dbReference>
<organism evidence="2 3">
    <name type="scientific">Cupriavidus pinatubonensis</name>
    <dbReference type="NCBI Taxonomy" id="248026"/>
    <lineage>
        <taxon>Bacteria</taxon>
        <taxon>Pseudomonadati</taxon>
        <taxon>Pseudomonadota</taxon>
        <taxon>Betaproteobacteria</taxon>
        <taxon>Burkholderiales</taxon>
        <taxon>Burkholderiaceae</taxon>
        <taxon>Cupriavidus</taxon>
    </lineage>
</organism>
<dbReference type="EMBL" id="CAJZAF010000007">
    <property type="protein sequence ID" value="CAG9169957.1"/>
    <property type="molecule type" value="Genomic_DNA"/>
</dbReference>
<sequence>MRKVVAPVFMPIVEVSTGRVSHYEALARVREGNGGHVKLIEVGEEYGFVDLIDMAMMEHGFMLLREQHDLEIAVNVSVVTIEESCADVLALIFKNMDLVSRLVFEITETKQVSDLPRVMRFVNAVRVLDGRVAVDDFGEGHFTMSLVQQIRPDFLKLSGRLVADIGRTASEVTRVCDQVRRFGGEIIAEHVDSKEKFDSLGALGVRYAQGYFVGMPTPRLPAKVINQGCMTAQSSYQVM</sequence>
<evidence type="ECO:0000259" key="1">
    <source>
        <dbReference type="PROSITE" id="PS50883"/>
    </source>
</evidence>
<name>A0ABM8WR87_9BURK</name>
<dbReference type="CDD" id="cd01948">
    <property type="entry name" value="EAL"/>
    <property type="match status" value="1"/>
</dbReference>
<dbReference type="PANTHER" id="PTHR33121">
    <property type="entry name" value="CYCLIC DI-GMP PHOSPHODIESTERASE PDEF"/>
    <property type="match status" value="1"/>
</dbReference>
<comment type="caution">
    <text evidence="2">The sequence shown here is derived from an EMBL/GenBank/DDBJ whole genome shotgun (WGS) entry which is preliminary data.</text>
</comment>
<reference evidence="2 3" key="1">
    <citation type="submission" date="2021-08" db="EMBL/GenBank/DDBJ databases">
        <authorList>
            <person name="Peeters C."/>
        </authorList>
    </citation>
    <scope>NUCLEOTIDE SEQUENCE [LARGE SCALE GENOMIC DNA]</scope>
    <source>
        <strain evidence="2 3">LMG 23994</strain>
    </source>
</reference>
<dbReference type="SMART" id="SM00052">
    <property type="entry name" value="EAL"/>
    <property type="match status" value="1"/>
</dbReference>
<protein>
    <submittedName>
        <fullName evidence="2">Cyclic di-GMP phosphodiesterase PdeF</fullName>
        <ecNumber evidence="2">3.1.4.52</ecNumber>
    </submittedName>
</protein>
<dbReference type="GO" id="GO:0071111">
    <property type="term" value="F:cyclic-guanylate-specific phosphodiesterase activity"/>
    <property type="evidence" value="ECO:0007669"/>
    <property type="project" value="UniProtKB-EC"/>
</dbReference>
<keyword evidence="2" id="KW-0378">Hydrolase</keyword>
<dbReference type="PANTHER" id="PTHR33121:SF79">
    <property type="entry name" value="CYCLIC DI-GMP PHOSPHODIESTERASE PDED-RELATED"/>
    <property type="match status" value="1"/>
</dbReference>
<dbReference type="InterPro" id="IPR050706">
    <property type="entry name" value="Cyclic-di-GMP_PDE-like"/>
</dbReference>
<dbReference type="RefSeq" id="WP_224001375.1">
    <property type="nucleotide sequence ID" value="NZ_CAJZAF010000007.1"/>
</dbReference>
<dbReference type="EC" id="3.1.4.52" evidence="2"/>
<gene>
    <name evidence="2" type="primary">pdeF</name>
    <name evidence="2" type="ORF">LMG23994_01748</name>
</gene>
<dbReference type="InterPro" id="IPR035919">
    <property type="entry name" value="EAL_sf"/>
</dbReference>
<dbReference type="Gene3D" id="3.20.20.450">
    <property type="entry name" value="EAL domain"/>
    <property type="match status" value="1"/>
</dbReference>
<dbReference type="Pfam" id="PF00563">
    <property type="entry name" value="EAL"/>
    <property type="match status" value="1"/>
</dbReference>
<evidence type="ECO:0000313" key="3">
    <source>
        <dbReference type="Proteomes" id="UP000701702"/>
    </source>
</evidence>
<dbReference type="InterPro" id="IPR001633">
    <property type="entry name" value="EAL_dom"/>
</dbReference>
<dbReference type="Proteomes" id="UP000701702">
    <property type="component" value="Unassembled WGS sequence"/>
</dbReference>